<feature type="compositionally biased region" description="Low complexity" evidence="1">
    <location>
        <begin position="10"/>
        <end position="27"/>
    </location>
</feature>
<gene>
    <name evidence="2" type="ORF">C2E20_6159</name>
</gene>
<reference evidence="2 3" key="1">
    <citation type="journal article" date="2018" name="Plant J.">
        <title>Genome sequences of Chlorella sorokiniana UTEX 1602 and Micractinium conductrix SAG 241.80: implications to maltose excretion by a green alga.</title>
        <authorList>
            <person name="Arriola M.B."/>
            <person name="Velmurugan N."/>
            <person name="Zhang Y."/>
            <person name="Plunkett M.H."/>
            <person name="Hondzo H."/>
            <person name="Barney B.M."/>
        </authorList>
    </citation>
    <scope>NUCLEOTIDE SEQUENCE [LARGE SCALE GENOMIC DNA]</scope>
    <source>
        <strain evidence="2 3">SAG 241.80</strain>
    </source>
</reference>
<feature type="region of interest" description="Disordered" evidence="1">
    <location>
        <begin position="1"/>
        <end position="31"/>
    </location>
</feature>
<accession>A0A2P6V8R2</accession>
<sequence length="387" mass="39635">MHPPSPLQKPAAEGGAAAGRGSQRAATAGGGTAGGLASTAAIAAAAPPPPLPRSLLLMRGVDTAVTLFSVLLQLSLALHWGGGLSGWQLAHQVALLALRGGALYYSAWLPARVWYRYRSLLITALRLSIAAVPSQRSAQHGDAVLLLRAATPGDAGAARDWLRMLTGTRLLPMSLVGSLLLQPPLAVAAQQAALMYLTSDNAAFCGTHLLQDPLSQRRLAALWSFMQGWAPLAAALSTDVAPDAAHVPAHLLPRVCCLAVLTFHQCFLGILLPIIVAACTAPGPLPLALLEAHGVPAGTGMETTPSCELDAPPQRAGRVLRRLASARWVLLRIDGGLRKCCRAAGSPAQQGAALAAACALLAANMWVLSVSGAARSVASGSGPCGSG</sequence>
<evidence type="ECO:0000256" key="1">
    <source>
        <dbReference type="SAM" id="MobiDB-lite"/>
    </source>
</evidence>
<proteinExistence type="predicted"/>
<evidence type="ECO:0000313" key="2">
    <source>
        <dbReference type="EMBL" id="PSC70480.1"/>
    </source>
</evidence>
<comment type="caution">
    <text evidence="2">The sequence shown here is derived from an EMBL/GenBank/DDBJ whole genome shotgun (WGS) entry which is preliminary data.</text>
</comment>
<dbReference type="Proteomes" id="UP000239649">
    <property type="component" value="Unassembled WGS sequence"/>
</dbReference>
<protein>
    <submittedName>
        <fullName evidence="2">1-deoxy-D-xylulose-5-phosphate</fullName>
    </submittedName>
</protein>
<evidence type="ECO:0000313" key="3">
    <source>
        <dbReference type="Proteomes" id="UP000239649"/>
    </source>
</evidence>
<dbReference type="EMBL" id="LHPF02000020">
    <property type="protein sequence ID" value="PSC70480.1"/>
    <property type="molecule type" value="Genomic_DNA"/>
</dbReference>
<keyword evidence="3" id="KW-1185">Reference proteome</keyword>
<dbReference type="AlphaFoldDB" id="A0A2P6V8R2"/>
<organism evidence="2 3">
    <name type="scientific">Micractinium conductrix</name>
    <dbReference type="NCBI Taxonomy" id="554055"/>
    <lineage>
        <taxon>Eukaryota</taxon>
        <taxon>Viridiplantae</taxon>
        <taxon>Chlorophyta</taxon>
        <taxon>core chlorophytes</taxon>
        <taxon>Trebouxiophyceae</taxon>
        <taxon>Chlorellales</taxon>
        <taxon>Chlorellaceae</taxon>
        <taxon>Chlorella clade</taxon>
        <taxon>Micractinium</taxon>
    </lineage>
</organism>
<name>A0A2P6V8R2_9CHLO</name>